<dbReference type="SUPFAM" id="SSF49493">
    <property type="entry name" value="HSP40/DnaJ peptide-binding domain"/>
    <property type="match status" value="2"/>
</dbReference>
<keyword evidence="3 7" id="KW-0863">Zinc-finger</keyword>
<dbReference type="InterPro" id="IPR036869">
    <property type="entry name" value="J_dom_sf"/>
</dbReference>
<dbReference type="GO" id="GO:0005737">
    <property type="term" value="C:cytoplasm"/>
    <property type="evidence" value="ECO:0007669"/>
    <property type="project" value="TreeGrafter"/>
</dbReference>
<evidence type="ECO:0000256" key="7">
    <source>
        <dbReference type="PROSITE-ProRule" id="PRU00546"/>
    </source>
</evidence>
<reference evidence="11" key="2">
    <citation type="journal article" date="2020" name="Nat. Commun.">
        <title>Large-scale genome sequencing of mycorrhizal fungi provides insights into the early evolution of symbiotic traits.</title>
        <authorList>
            <person name="Miyauchi S."/>
            <person name="Kiss E."/>
            <person name="Kuo A."/>
            <person name="Drula E."/>
            <person name="Kohler A."/>
            <person name="Sanchez-Garcia M."/>
            <person name="Morin E."/>
            <person name="Andreopoulos B."/>
            <person name="Barry K.W."/>
            <person name="Bonito G."/>
            <person name="Buee M."/>
            <person name="Carver A."/>
            <person name="Chen C."/>
            <person name="Cichocki N."/>
            <person name="Clum A."/>
            <person name="Culley D."/>
            <person name="Crous P.W."/>
            <person name="Fauchery L."/>
            <person name="Girlanda M."/>
            <person name="Hayes R.D."/>
            <person name="Keri Z."/>
            <person name="LaButti K."/>
            <person name="Lipzen A."/>
            <person name="Lombard V."/>
            <person name="Magnuson J."/>
            <person name="Maillard F."/>
            <person name="Murat C."/>
            <person name="Nolan M."/>
            <person name="Ohm R.A."/>
            <person name="Pangilinan J."/>
            <person name="Pereira M.F."/>
            <person name="Perotto S."/>
            <person name="Peter M."/>
            <person name="Pfister S."/>
            <person name="Riley R."/>
            <person name="Sitrit Y."/>
            <person name="Stielow J.B."/>
            <person name="Szollosi G."/>
            <person name="Zifcakova L."/>
            <person name="Stursova M."/>
            <person name="Spatafora J.W."/>
            <person name="Tedersoo L."/>
            <person name="Vaario L.M."/>
            <person name="Yamada A."/>
            <person name="Yan M."/>
            <person name="Wang P."/>
            <person name="Xu J."/>
            <person name="Bruns T."/>
            <person name="Baldrian P."/>
            <person name="Vilgalys R."/>
            <person name="Dunand C."/>
            <person name="Henrissat B."/>
            <person name="Grigoriev I.V."/>
            <person name="Hibbett D."/>
            <person name="Nagy L.G."/>
            <person name="Martin F.M."/>
        </authorList>
    </citation>
    <scope>NUCLEOTIDE SEQUENCE</scope>
    <source>
        <strain evidence="11">Prilba</strain>
    </source>
</reference>
<dbReference type="EMBL" id="WHVB01000006">
    <property type="protein sequence ID" value="KAF8481906.1"/>
    <property type="molecule type" value="Genomic_DNA"/>
</dbReference>
<dbReference type="InterPro" id="IPR012724">
    <property type="entry name" value="DnaJ"/>
</dbReference>
<evidence type="ECO:0000256" key="5">
    <source>
        <dbReference type="ARBA" id="ARBA00023186"/>
    </source>
</evidence>
<feature type="region of interest" description="Disordered" evidence="8">
    <location>
        <begin position="428"/>
        <end position="482"/>
    </location>
</feature>
<evidence type="ECO:0000256" key="6">
    <source>
        <dbReference type="ARBA" id="ARBA00072890"/>
    </source>
</evidence>
<evidence type="ECO:0000259" key="9">
    <source>
        <dbReference type="PROSITE" id="PS50076"/>
    </source>
</evidence>
<dbReference type="Pfam" id="PF00684">
    <property type="entry name" value="DnaJ_CXXCXGXG"/>
    <property type="match status" value="1"/>
</dbReference>
<dbReference type="SUPFAM" id="SSF46565">
    <property type="entry name" value="Chaperone J-domain"/>
    <property type="match status" value="1"/>
</dbReference>
<dbReference type="Pfam" id="PF00226">
    <property type="entry name" value="DnaJ"/>
    <property type="match status" value="1"/>
</dbReference>
<dbReference type="GO" id="GO:0042026">
    <property type="term" value="P:protein refolding"/>
    <property type="evidence" value="ECO:0007669"/>
    <property type="project" value="TreeGrafter"/>
</dbReference>
<dbReference type="GO" id="GO:0051082">
    <property type="term" value="F:unfolded protein binding"/>
    <property type="evidence" value="ECO:0007669"/>
    <property type="project" value="InterPro"/>
</dbReference>
<dbReference type="Gene3D" id="2.60.260.20">
    <property type="entry name" value="Urease metallochaperone UreE, N-terminal domain"/>
    <property type="match status" value="2"/>
</dbReference>
<dbReference type="GO" id="GO:0031072">
    <property type="term" value="F:heat shock protein binding"/>
    <property type="evidence" value="ECO:0007669"/>
    <property type="project" value="InterPro"/>
</dbReference>
<feature type="domain" description="CR-type" evidence="10">
    <location>
        <begin position="209"/>
        <end position="290"/>
    </location>
</feature>
<dbReference type="Pfam" id="PF01556">
    <property type="entry name" value="DnaJ_C"/>
    <property type="match status" value="1"/>
</dbReference>
<evidence type="ECO:0000313" key="12">
    <source>
        <dbReference type="Proteomes" id="UP000759537"/>
    </source>
</evidence>
<feature type="zinc finger region" description="CR-type" evidence="7">
    <location>
        <begin position="209"/>
        <end position="290"/>
    </location>
</feature>
<dbReference type="Gene3D" id="2.10.230.10">
    <property type="entry name" value="Heat shock protein DnaJ, cysteine-rich domain"/>
    <property type="match status" value="1"/>
</dbReference>
<organism evidence="11 12">
    <name type="scientific">Russula ochroleuca</name>
    <dbReference type="NCBI Taxonomy" id="152965"/>
    <lineage>
        <taxon>Eukaryota</taxon>
        <taxon>Fungi</taxon>
        <taxon>Dikarya</taxon>
        <taxon>Basidiomycota</taxon>
        <taxon>Agaricomycotina</taxon>
        <taxon>Agaricomycetes</taxon>
        <taxon>Russulales</taxon>
        <taxon>Russulaceae</taxon>
        <taxon>Russula</taxon>
    </lineage>
</organism>
<accession>A0A9P5MYH8</accession>
<dbReference type="PROSITE" id="PS00636">
    <property type="entry name" value="DNAJ_1"/>
    <property type="match status" value="1"/>
</dbReference>
<comment type="caution">
    <text evidence="11">The sequence shown here is derived from an EMBL/GenBank/DDBJ whole genome shotgun (WGS) entry which is preliminary data.</text>
</comment>
<dbReference type="GO" id="GO:0009408">
    <property type="term" value="P:response to heat"/>
    <property type="evidence" value="ECO:0007669"/>
    <property type="project" value="InterPro"/>
</dbReference>
<dbReference type="PROSITE" id="PS51188">
    <property type="entry name" value="ZF_CR"/>
    <property type="match status" value="1"/>
</dbReference>
<evidence type="ECO:0000256" key="2">
    <source>
        <dbReference type="ARBA" id="ARBA00022737"/>
    </source>
</evidence>
<keyword evidence="1 7" id="KW-0479">Metal-binding</keyword>
<name>A0A9P5MYH8_9AGAM</name>
<dbReference type="PROSITE" id="PS50076">
    <property type="entry name" value="DNAJ_2"/>
    <property type="match status" value="1"/>
</dbReference>
<evidence type="ECO:0000256" key="8">
    <source>
        <dbReference type="SAM" id="MobiDB-lite"/>
    </source>
</evidence>
<dbReference type="PANTHER" id="PTHR43096">
    <property type="entry name" value="DNAJ HOMOLOG 1, MITOCHONDRIAL-RELATED"/>
    <property type="match status" value="1"/>
</dbReference>
<dbReference type="InterPro" id="IPR001623">
    <property type="entry name" value="DnaJ_domain"/>
</dbReference>
<proteinExistence type="inferred from homology"/>
<keyword evidence="12" id="KW-1185">Reference proteome</keyword>
<keyword evidence="2" id="KW-0677">Repeat</keyword>
<protein>
    <recommendedName>
        <fullName evidence="6">DnaJ homolog 1, mitochondrial</fullName>
    </recommendedName>
</protein>
<dbReference type="Gene3D" id="1.10.287.110">
    <property type="entry name" value="DnaJ domain"/>
    <property type="match status" value="1"/>
</dbReference>
<dbReference type="PANTHER" id="PTHR43096:SF52">
    <property type="entry name" value="DNAJ HOMOLOG 1, MITOCHONDRIAL-RELATED"/>
    <property type="match status" value="1"/>
</dbReference>
<sequence length="495" mass="53818">MMSLRLPSQGVHSFIAYYSCPRPTINPLSMRRFLTLYHLRDAKLPNCPRSQFSKRFFHASRPSHAPKDPYQILGVSKDATSAEIKKVYFSLARKYHPDTNPDKNAQDKFVEIQEAYDILKDEKKRAAFDQYGAASQQPGFDPDAFARNPFASSFGSTFSQGGGQSDLFNQLFGALGGRGRGGHSAFTQNIRGADIEASVGVSFMESAKGTSRTIKVNPVVDCGACTGTGLKAGSQRSKCPTCNGSGTRTFVIDSGFQMASTCTACQGVGTVIPRGHHCRECDGIGKVRGRKSIKVDIPAGIEDGMTIRVPNAGDTPDHGKGPAGDLLVRVNVAASRVFRRQGSNIYHDARIPLHTALLGGKARVPTLDGEVDVRVPGSTQQGQEMVLKNHGIQPVFGGEKGDLFVTFTVQIPRSLTDRQREILQEYADDVEGRSTKKTTSSSADANDSTFSTNLNSTVPPHNDNGTTHFSSSASHEPGDNWLSRVRRKMRELMRT</sequence>
<evidence type="ECO:0000256" key="3">
    <source>
        <dbReference type="ARBA" id="ARBA00022771"/>
    </source>
</evidence>
<dbReference type="InterPro" id="IPR036410">
    <property type="entry name" value="HSP_DnaJ_Cys-rich_dom_sf"/>
</dbReference>
<evidence type="ECO:0000259" key="10">
    <source>
        <dbReference type="PROSITE" id="PS51188"/>
    </source>
</evidence>
<dbReference type="Proteomes" id="UP000759537">
    <property type="component" value="Unassembled WGS sequence"/>
</dbReference>
<dbReference type="InterPro" id="IPR018253">
    <property type="entry name" value="DnaJ_domain_CS"/>
</dbReference>
<dbReference type="InterPro" id="IPR002939">
    <property type="entry name" value="DnaJ_C"/>
</dbReference>
<keyword evidence="5" id="KW-0143">Chaperone</keyword>
<dbReference type="HAMAP" id="MF_01152">
    <property type="entry name" value="DnaJ"/>
    <property type="match status" value="1"/>
</dbReference>
<dbReference type="FunFam" id="2.10.230.10:FF:000001">
    <property type="entry name" value="DnaJ subfamily A member 2"/>
    <property type="match status" value="1"/>
</dbReference>
<dbReference type="CDD" id="cd06257">
    <property type="entry name" value="DnaJ"/>
    <property type="match status" value="1"/>
</dbReference>
<dbReference type="InterPro" id="IPR008971">
    <property type="entry name" value="HSP40/DnaJ_pept-bd"/>
</dbReference>
<evidence type="ECO:0000256" key="1">
    <source>
        <dbReference type="ARBA" id="ARBA00022723"/>
    </source>
</evidence>
<feature type="domain" description="J" evidence="9">
    <location>
        <begin position="68"/>
        <end position="132"/>
    </location>
</feature>
<feature type="compositionally biased region" description="Polar residues" evidence="8">
    <location>
        <begin position="453"/>
        <end position="474"/>
    </location>
</feature>
<reference evidence="11" key="1">
    <citation type="submission" date="2019-10" db="EMBL/GenBank/DDBJ databases">
        <authorList>
            <consortium name="DOE Joint Genome Institute"/>
            <person name="Kuo A."/>
            <person name="Miyauchi S."/>
            <person name="Kiss E."/>
            <person name="Drula E."/>
            <person name="Kohler A."/>
            <person name="Sanchez-Garcia M."/>
            <person name="Andreopoulos B."/>
            <person name="Barry K.W."/>
            <person name="Bonito G."/>
            <person name="Buee M."/>
            <person name="Carver A."/>
            <person name="Chen C."/>
            <person name="Cichocki N."/>
            <person name="Clum A."/>
            <person name="Culley D."/>
            <person name="Crous P.W."/>
            <person name="Fauchery L."/>
            <person name="Girlanda M."/>
            <person name="Hayes R."/>
            <person name="Keri Z."/>
            <person name="LaButti K."/>
            <person name="Lipzen A."/>
            <person name="Lombard V."/>
            <person name="Magnuson J."/>
            <person name="Maillard F."/>
            <person name="Morin E."/>
            <person name="Murat C."/>
            <person name="Nolan M."/>
            <person name="Ohm R."/>
            <person name="Pangilinan J."/>
            <person name="Pereira M."/>
            <person name="Perotto S."/>
            <person name="Peter M."/>
            <person name="Riley R."/>
            <person name="Sitrit Y."/>
            <person name="Stielow B."/>
            <person name="Szollosi G."/>
            <person name="Zifcakova L."/>
            <person name="Stursova M."/>
            <person name="Spatafora J.W."/>
            <person name="Tedersoo L."/>
            <person name="Vaario L.-M."/>
            <person name="Yamada A."/>
            <person name="Yan M."/>
            <person name="Wang P."/>
            <person name="Xu J."/>
            <person name="Bruns T."/>
            <person name="Baldrian P."/>
            <person name="Vilgalys R."/>
            <person name="Henrissat B."/>
            <person name="Grigoriev I.V."/>
            <person name="Hibbett D."/>
            <person name="Nagy L.G."/>
            <person name="Martin F.M."/>
        </authorList>
    </citation>
    <scope>NUCLEOTIDE SEQUENCE</scope>
    <source>
        <strain evidence="11">Prilba</strain>
    </source>
</reference>
<dbReference type="CDD" id="cd10719">
    <property type="entry name" value="DnaJ_zf"/>
    <property type="match status" value="1"/>
</dbReference>
<dbReference type="GO" id="GO:0005524">
    <property type="term" value="F:ATP binding"/>
    <property type="evidence" value="ECO:0007669"/>
    <property type="project" value="InterPro"/>
</dbReference>
<evidence type="ECO:0000313" key="11">
    <source>
        <dbReference type="EMBL" id="KAF8481906.1"/>
    </source>
</evidence>
<gene>
    <name evidence="11" type="ORF">DFH94DRAFT_733787</name>
</gene>
<keyword evidence="4 7" id="KW-0862">Zinc</keyword>
<evidence type="ECO:0000256" key="4">
    <source>
        <dbReference type="ARBA" id="ARBA00022833"/>
    </source>
</evidence>
<dbReference type="SMART" id="SM00271">
    <property type="entry name" value="DnaJ"/>
    <property type="match status" value="1"/>
</dbReference>
<dbReference type="OrthoDB" id="10256793at2759"/>
<dbReference type="PRINTS" id="PR00625">
    <property type="entry name" value="JDOMAIN"/>
</dbReference>
<feature type="compositionally biased region" description="Low complexity" evidence="8">
    <location>
        <begin position="437"/>
        <end position="452"/>
    </location>
</feature>
<dbReference type="InterPro" id="IPR001305">
    <property type="entry name" value="HSP_DnaJ_Cys-rich_dom"/>
</dbReference>
<dbReference type="AlphaFoldDB" id="A0A9P5MYH8"/>
<dbReference type="FunFam" id="2.60.260.20:FF:000005">
    <property type="entry name" value="Chaperone protein dnaJ 1, mitochondrial"/>
    <property type="match status" value="1"/>
</dbReference>
<dbReference type="SUPFAM" id="SSF57938">
    <property type="entry name" value="DnaJ/Hsp40 cysteine-rich domain"/>
    <property type="match status" value="1"/>
</dbReference>
<dbReference type="GO" id="GO:0008270">
    <property type="term" value="F:zinc ion binding"/>
    <property type="evidence" value="ECO:0007669"/>
    <property type="project" value="UniProtKB-KW"/>
</dbReference>
<dbReference type="CDD" id="cd10747">
    <property type="entry name" value="DnaJ_C"/>
    <property type="match status" value="1"/>
</dbReference>